<evidence type="ECO:0000256" key="1">
    <source>
        <dbReference type="ARBA" id="ARBA00023015"/>
    </source>
</evidence>
<accession>A0ABV5UFM0</accession>
<dbReference type="EMBL" id="JBHMBK010000048">
    <property type="protein sequence ID" value="MFB9690203.1"/>
    <property type="molecule type" value="Genomic_DNA"/>
</dbReference>
<sequence length="151" mass="15080">MSGRKGDAAAYGLGVHDDPEEFEAHLRGCARCRGRVAGFTPVVGALAEAVRLGYLPPGDGAARRRKSAGAAALRGPAAGPLLLLALGVATTTLAGVRVAEPPAADVTAFCGHRPAVGKIRFATAASIVSPGQVVAGTGSGPRSLPWSAGFQ</sequence>
<keyword evidence="4" id="KW-1185">Reference proteome</keyword>
<organism evidence="3 4">
    <name type="scientific">Amycolatopsis plumensis</name>
    <dbReference type="NCBI Taxonomy" id="236508"/>
    <lineage>
        <taxon>Bacteria</taxon>
        <taxon>Bacillati</taxon>
        <taxon>Actinomycetota</taxon>
        <taxon>Actinomycetes</taxon>
        <taxon>Pseudonocardiales</taxon>
        <taxon>Pseudonocardiaceae</taxon>
        <taxon>Amycolatopsis</taxon>
    </lineage>
</organism>
<proteinExistence type="predicted"/>
<dbReference type="RefSeq" id="WP_378205210.1">
    <property type="nucleotide sequence ID" value="NZ_JBHMBK010000048.1"/>
</dbReference>
<keyword evidence="1" id="KW-0805">Transcription regulation</keyword>
<evidence type="ECO:0000256" key="2">
    <source>
        <dbReference type="ARBA" id="ARBA00023163"/>
    </source>
</evidence>
<dbReference type="Gene3D" id="1.10.10.1320">
    <property type="entry name" value="Anti-sigma factor, zinc-finger domain"/>
    <property type="match status" value="1"/>
</dbReference>
<protein>
    <recommendedName>
        <fullName evidence="5">Zinc-finger domain-containing protein</fullName>
    </recommendedName>
</protein>
<evidence type="ECO:0000313" key="3">
    <source>
        <dbReference type="EMBL" id="MFB9690203.1"/>
    </source>
</evidence>
<comment type="caution">
    <text evidence="3">The sequence shown here is derived from an EMBL/GenBank/DDBJ whole genome shotgun (WGS) entry which is preliminary data.</text>
</comment>
<dbReference type="InterPro" id="IPR041916">
    <property type="entry name" value="Anti_sigma_zinc_sf"/>
</dbReference>
<name>A0ABV5UFM0_9PSEU</name>
<evidence type="ECO:0000313" key="4">
    <source>
        <dbReference type="Proteomes" id="UP001589535"/>
    </source>
</evidence>
<reference evidence="3 4" key="1">
    <citation type="submission" date="2024-09" db="EMBL/GenBank/DDBJ databases">
        <authorList>
            <person name="Sun Q."/>
            <person name="Mori K."/>
        </authorList>
    </citation>
    <scope>NUCLEOTIDE SEQUENCE [LARGE SCALE GENOMIC DNA]</scope>
    <source>
        <strain evidence="3 4">JCM 13852</strain>
    </source>
</reference>
<gene>
    <name evidence="3" type="ORF">ACFFTO_39025</name>
</gene>
<evidence type="ECO:0008006" key="5">
    <source>
        <dbReference type="Google" id="ProtNLM"/>
    </source>
</evidence>
<dbReference type="Proteomes" id="UP001589535">
    <property type="component" value="Unassembled WGS sequence"/>
</dbReference>
<keyword evidence="2" id="KW-0804">Transcription</keyword>